<organism evidence="6 7">
    <name type="scientific">Trebonia kvetii</name>
    <dbReference type="NCBI Taxonomy" id="2480626"/>
    <lineage>
        <taxon>Bacteria</taxon>
        <taxon>Bacillati</taxon>
        <taxon>Actinomycetota</taxon>
        <taxon>Actinomycetes</taxon>
        <taxon>Streptosporangiales</taxon>
        <taxon>Treboniaceae</taxon>
        <taxon>Trebonia</taxon>
    </lineage>
</organism>
<dbReference type="PANTHER" id="PTHR44688">
    <property type="entry name" value="DNA-BINDING TRANSCRIPTIONAL ACTIVATOR DEVR_DOSR"/>
    <property type="match status" value="1"/>
</dbReference>
<evidence type="ECO:0000256" key="3">
    <source>
        <dbReference type="ARBA" id="ARBA00023163"/>
    </source>
</evidence>
<dbReference type="OrthoDB" id="134985at2"/>
<dbReference type="Pfam" id="PF25873">
    <property type="entry name" value="WHD_MalT"/>
    <property type="match status" value="1"/>
</dbReference>
<reference evidence="6 7" key="1">
    <citation type="submission" date="2018-11" db="EMBL/GenBank/DDBJ databases">
        <title>Trebonia kvetii gen.nov., sp.nov., a novel acidophilic actinobacterium, and proposal of the new actinobacterial family Treboniaceae fam. nov.</title>
        <authorList>
            <person name="Rapoport D."/>
            <person name="Sagova-Mareckova M."/>
            <person name="Sedlacek I."/>
            <person name="Provaznik J."/>
            <person name="Kralova S."/>
            <person name="Pavlinic D."/>
            <person name="Benes V."/>
            <person name="Kopecky J."/>
        </authorList>
    </citation>
    <scope>NUCLEOTIDE SEQUENCE [LARGE SCALE GENOMIC DNA]</scope>
    <source>
        <strain evidence="6 7">15Tr583</strain>
    </source>
</reference>
<dbReference type="Gene3D" id="1.25.40.10">
    <property type="entry name" value="Tetratricopeptide repeat domain"/>
    <property type="match status" value="1"/>
</dbReference>
<keyword evidence="2" id="KW-0238">DNA-binding</keyword>
<accession>A0A6P2BN48</accession>
<evidence type="ECO:0000256" key="4">
    <source>
        <dbReference type="SAM" id="MobiDB-lite"/>
    </source>
</evidence>
<dbReference type="GO" id="GO:0003677">
    <property type="term" value="F:DNA binding"/>
    <property type="evidence" value="ECO:0007669"/>
    <property type="project" value="UniProtKB-KW"/>
</dbReference>
<evidence type="ECO:0000256" key="1">
    <source>
        <dbReference type="ARBA" id="ARBA00023015"/>
    </source>
</evidence>
<dbReference type="InterPro" id="IPR027417">
    <property type="entry name" value="P-loop_NTPase"/>
</dbReference>
<gene>
    <name evidence="6" type="ORF">EAS64_37860</name>
</gene>
<feature type="domain" description="HTH luxR-type" evidence="5">
    <location>
        <begin position="702"/>
        <end position="767"/>
    </location>
</feature>
<evidence type="ECO:0000313" key="7">
    <source>
        <dbReference type="Proteomes" id="UP000460272"/>
    </source>
</evidence>
<feature type="compositionally biased region" description="Basic residues" evidence="4">
    <location>
        <begin position="10"/>
        <end position="21"/>
    </location>
</feature>
<dbReference type="Pfam" id="PF00196">
    <property type="entry name" value="GerE"/>
    <property type="match status" value="1"/>
</dbReference>
<keyword evidence="7" id="KW-1185">Reference proteome</keyword>
<dbReference type="InterPro" id="IPR016032">
    <property type="entry name" value="Sig_transdc_resp-reg_C-effctor"/>
</dbReference>
<keyword evidence="1" id="KW-0805">Transcription regulation</keyword>
<evidence type="ECO:0000259" key="5">
    <source>
        <dbReference type="PROSITE" id="PS50043"/>
    </source>
</evidence>
<dbReference type="InterPro" id="IPR000792">
    <property type="entry name" value="Tscrpt_reg_LuxR_C"/>
</dbReference>
<feature type="region of interest" description="Disordered" evidence="4">
    <location>
        <begin position="1"/>
        <end position="35"/>
    </location>
</feature>
<dbReference type="SUPFAM" id="SSF52540">
    <property type="entry name" value="P-loop containing nucleoside triphosphate hydrolases"/>
    <property type="match status" value="1"/>
</dbReference>
<dbReference type="AlphaFoldDB" id="A0A6P2BN48"/>
<dbReference type="InterPro" id="IPR011990">
    <property type="entry name" value="TPR-like_helical_dom_sf"/>
</dbReference>
<comment type="caution">
    <text evidence="6">The sequence shown here is derived from an EMBL/GenBank/DDBJ whole genome shotgun (WGS) entry which is preliminary data.</text>
</comment>
<dbReference type="SUPFAM" id="SSF48452">
    <property type="entry name" value="TPR-like"/>
    <property type="match status" value="1"/>
</dbReference>
<dbReference type="InterPro" id="IPR036388">
    <property type="entry name" value="WH-like_DNA-bd_sf"/>
</dbReference>
<dbReference type="SUPFAM" id="SSF46894">
    <property type="entry name" value="C-terminal effector domain of the bipartite response regulators"/>
    <property type="match status" value="1"/>
</dbReference>
<dbReference type="SMART" id="SM00421">
    <property type="entry name" value="HTH_LUXR"/>
    <property type="match status" value="1"/>
</dbReference>
<evidence type="ECO:0000256" key="2">
    <source>
        <dbReference type="ARBA" id="ARBA00023125"/>
    </source>
</evidence>
<dbReference type="Gene3D" id="1.10.10.10">
    <property type="entry name" value="Winged helix-like DNA-binding domain superfamily/Winged helix DNA-binding domain"/>
    <property type="match status" value="1"/>
</dbReference>
<dbReference type="PROSITE" id="PS50043">
    <property type="entry name" value="HTH_LUXR_2"/>
    <property type="match status" value="1"/>
</dbReference>
<dbReference type="PANTHER" id="PTHR44688:SF16">
    <property type="entry name" value="DNA-BINDING TRANSCRIPTIONAL ACTIVATOR DEVR_DOSR"/>
    <property type="match status" value="1"/>
</dbReference>
<protein>
    <submittedName>
        <fullName evidence="6">LuxR family transcriptional regulator</fullName>
    </submittedName>
</protein>
<evidence type="ECO:0000313" key="6">
    <source>
        <dbReference type="EMBL" id="TVZ00402.1"/>
    </source>
</evidence>
<dbReference type="Gene3D" id="3.40.50.300">
    <property type="entry name" value="P-loop containing nucleotide triphosphate hydrolases"/>
    <property type="match status" value="1"/>
</dbReference>
<keyword evidence="3" id="KW-0804">Transcription</keyword>
<dbReference type="Proteomes" id="UP000460272">
    <property type="component" value="Unassembled WGS sequence"/>
</dbReference>
<proteinExistence type="predicted"/>
<sequence>MTTGADQRLHVPRQARSRTVKGSKVTANTRDAPTPADLGQLLLDAKFSVPQPRQGTVGHSDLVETARSSGCRLIAVTAPAGYGKSTFLAQCAAAEDRPVAWVSLDPFDDDPATLLASVASAFCRAGLGSPDLVSDMRGQGVSVLGRAAPRLAAELRASPVPFVLMLDDLHELQSAVCHDVLGMVISAIPRGSQLAAASRDEQPELPRLRATADALEIGASDLALDAAGARQIFANAQVSLTPEQAIAVTGRTEGWPVGLYLAALIAKQSPDQPQTVSGEDRYVADYLYHEALTRQPKAIQRFLRRTAVLDQLSGPLCQAVLPTCAADVQLRRLEAHNLFLTPLDRERRWYRYHALFREFLLGELHRTEPDIIATLHERAANWYESNGLPEQAVEHLLQTTDRDRATRLVTKLALPTFMAGQLATVQHWYRSIGDVHIERHPPLAVLRCWATVLTGDVAEGPRWAAVVDAASFDGVPGDGSASFDSARAMLRAGMCAAGPEAMMADATFAVGQEAAWSPYRDTAMWLLAQAHLLAGHLEEARAVFTEASAIAVEMGNFDTIPSAEAQLAWLAMDRGSWQEAAGHVNLALATIEDNRMHDYICSIPAFGAAARLSLHDGDRKETDRQLARAMRSRPTATYLMPYLAVRARLQLARVYFAIADAATARQLLREIEDILLRRPALGTLSDDTDEFRRALDTIAAPGSASPLPLTPAELRLLPYLQTHLTADMIAKRLFISIHTVKTEIKAIYRKLGVSSRDDAVRKAKETGLLGD</sequence>
<dbReference type="InterPro" id="IPR059106">
    <property type="entry name" value="WHD_MalT"/>
</dbReference>
<dbReference type="CDD" id="cd06170">
    <property type="entry name" value="LuxR_C_like"/>
    <property type="match status" value="1"/>
</dbReference>
<dbReference type="EMBL" id="RPFW01000009">
    <property type="protein sequence ID" value="TVZ00402.1"/>
    <property type="molecule type" value="Genomic_DNA"/>
</dbReference>
<dbReference type="GO" id="GO:0006355">
    <property type="term" value="P:regulation of DNA-templated transcription"/>
    <property type="evidence" value="ECO:0007669"/>
    <property type="project" value="InterPro"/>
</dbReference>
<name>A0A6P2BN48_9ACTN</name>